<dbReference type="EMBL" id="CAXLJM020000015">
    <property type="protein sequence ID" value="CAL8082288.1"/>
    <property type="molecule type" value="Genomic_DNA"/>
</dbReference>
<dbReference type="PROSITE" id="PS50157">
    <property type="entry name" value="ZINC_FINGER_C2H2_2"/>
    <property type="match status" value="3"/>
</dbReference>
<evidence type="ECO:0000256" key="1">
    <source>
        <dbReference type="ARBA" id="ARBA00022723"/>
    </source>
</evidence>
<evidence type="ECO:0000256" key="2">
    <source>
        <dbReference type="ARBA" id="ARBA00022771"/>
    </source>
</evidence>
<keyword evidence="3" id="KW-0862">Zinc</keyword>
<evidence type="ECO:0000313" key="8">
    <source>
        <dbReference type="Proteomes" id="UP001642540"/>
    </source>
</evidence>
<feature type="region of interest" description="Disordered" evidence="5">
    <location>
        <begin position="407"/>
        <end position="463"/>
    </location>
</feature>
<feature type="domain" description="C2H2-type" evidence="6">
    <location>
        <begin position="614"/>
        <end position="643"/>
    </location>
</feature>
<dbReference type="InterPro" id="IPR013087">
    <property type="entry name" value="Znf_C2H2_type"/>
</dbReference>
<feature type="region of interest" description="Disordered" evidence="5">
    <location>
        <begin position="148"/>
        <end position="199"/>
    </location>
</feature>
<comment type="caution">
    <text evidence="7">The sequence shown here is derived from an EMBL/GenBank/DDBJ whole genome shotgun (WGS) entry which is preliminary data.</text>
</comment>
<evidence type="ECO:0000313" key="7">
    <source>
        <dbReference type="EMBL" id="CAL8082288.1"/>
    </source>
</evidence>
<feature type="domain" description="C2H2-type" evidence="6">
    <location>
        <begin position="584"/>
        <end position="613"/>
    </location>
</feature>
<feature type="compositionally biased region" description="Basic residues" evidence="5">
    <location>
        <begin position="188"/>
        <end position="199"/>
    </location>
</feature>
<protein>
    <recommendedName>
        <fullName evidence="6">C2H2-type domain-containing protein</fullName>
    </recommendedName>
</protein>
<organism evidence="7 8">
    <name type="scientific">Orchesella dallaii</name>
    <dbReference type="NCBI Taxonomy" id="48710"/>
    <lineage>
        <taxon>Eukaryota</taxon>
        <taxon>Metazoa</taxon>
        <taxon>Ecdysozoa</taxon>
        <taxon>Arthropoda</taxon>
        <taxon>Hexapoda</taxon>
        <taxon>Collembola</taxon>
        <taxon>Entomobryomorpha</taxon>
        <taxon>Entomobryoidea</taxon>
        <taxon>Orchesellidae</taxon>
        <taxon>Orchesellinae</taxon>
        <taxon>Orchesella</taxon>
    </lineage>
</organism>
<dbReference type="Gene3D" id="3.30.160.60">
    <property type="entry name" value="Classic Zinc Finger"/>
    <property type="match status" value="3"/>
</dbReference>
<sequence length="669" mass="72861">MSGKSPVIVSSAPVGEFQEMWQDIETMIMATGGDTTSGVAVAVKTECSPDDEMNSSDNNSSCDANNVNHSTINSHSIHNGSIASNKGNESELMSVAFRPSSGKSFMKLELLDSEGYPNPESGFIGFNHIQTEESAVIFGIDNILSPTETISSGGGSGEDQQVPSSSPLYNLSPQHSHASQQSPEPTHHHSQHPHNHQHQHLVVAQENDFPSYYTNSISNLKIKSEVSSFSLNNEYCQGGSNENSSGAIRLESCRPVDCPQQLSPDNASVTSSPFTASGSGSCYTNLTNSGSSSPILTPNSNLPLNYTFYGNEYQNLDPAQHLAHKSHPVQNHYGEQLSPPSTPEDPLLTNNTVIGNGSNMNAMQGIPMMTNSHEQHKNPLYSYQNSYNFLNAHNDFIPVQTGSHYSSHHYGKLLTPPSSPHLLGNPSTNSAYHQSNSHYSFGSMGNHNSGLGQGSNAAAPGNPSLPSVGITVGLSLHHANSPNGIYNPVRNPMVNQPPMMMMMMAPGGVKEGQLQNNFASLDKRGSIMIQQNAPTSGMTPQNPCTTQNAPTNGVPQVTNATTAAQPAPKQRRRRNWTRRKVIVHTCSQPGCSKTYTKSSHLKAHLRTHTGEKPYQCSWKGCHWRFARSDELTRHFRKHTGDRPFQCRLCERAFSRSDHLSLHMKRHLSM</sequence>
<evidence type="ECO:0000256" key="5">
    <source>
        <dbReference type="SAM" id="MobiDB-lite"/>
    </source>
</evidence>
<dbReference type="InterPro" id="IPR036236">
    <property type="entry name" value="Znf_C2H2_sf"/>
</dbReference>
<dbReference type="Proteomes" id="UP001642540">
    <property type="component" value="Unassembled WGS sequence"/>
</dbReference>
<feature type="compositionally biased region" description="Polar residues" evidence="5">
    <location>
        <begin position="425"/>
        <end position="456"/>
    </location>
</feature>
<keyword evidence="2 4" id="KW-0863">Zinc-finger</keyword>
<dbReference type="PANTHER" id="PTHR23235:SF158">
    <property type="entry name" value="C2H2-TYPE DOMAIN-CONTAINING PROTEIN"/>
    <property type="match status" value="1"/>
</dbReference>
<gene>
    <name evidence="7" type="ORF">ODALV1_LOCUS5164</name>
</gene>
<keyword evidence="1" id="KW-0479">Metal-binding</keyword>
<dbReference type="SMART" id="SM00355">
    <property type="entry name" value="ZnF_C2H2"/>
    <property type="match status" value="3"/>
</dbReference>
<dbReference type="PANTHER" id="PTHR23235">
    <property type="entry name" value="KRUEPPEL-LIKE TRANSCRIPTION FACTOR"/>
    <property type="match status" value="1"/>
</dbReference>
<evidence type="ECO:0000256" key="3">
    <source>
        <dbReference type="ARBA" id="ARBA00022833"/>
    </source>
</evidence>
<feature type="compositionally biased region" description="Polar residues" evidence="5">
    <location>
        <begin position="158"/>
        <end position="171"/>
    </location>
</feature>
<proteinExistence type="predicted"/>
<dbReference type="Pfam" id="PF00096">
    <property type="entry name" value="zf-C2H2"/>
    <property type="match status" value="3"/>
</dbReference>
<keyword evidence="8" id="KW-1185">Reference proteome</keyword>
<reference evidence="7 8" key="1">
    <citation type="submission" date="2024-08" db="EMBL/GenBank/DDBJ databases">
        <authorList>
            <person name="Cucini C."/>
            <person name="Frati F."/>
        </authorList>
    </citation>
    <scope>NUCLEOTIDE SEQUENCE [LARGE SCALE GENOMIC DNA]</scope>
</reference>
<feature type="domain" description="C2H2-type" evidence="6">
    <location>
        <begin position="644"/>
        <end position="669"/>
    </location>
</feature>
<accession>A0ABP1Q059</accession>
<dbReference type="PROSITE" id="PS00028">
    <property type="entry name" value="ZINC_FINGER_C2H2_1"/>
    <property type="match status" value="3"/>
</dbReference>
<evidence type="ECO:0000256" key="4">
    <source>
        <dbReference type="PROSITE-ProRule" id="PRU00042"/>
    </source>
</evidence>
<name>A0ABP1Q059_9HEXA</name>
<dbReference type="SUPFAM" id="SSF57667">
    <property type="entry name" value="beta-beta-alpha zinc fingers"/>
    <property type="match status" value="2"/>
</dbReference>
<feature type="compositionally biased region" description="Low complexity" evidence="5">
    <location>
        <begin position="172"/>
        <end position="184"/>
    </location>
</feature>
<evidence type="ECO:0000259" key="6">
    <source>
        <dbReference type="PROSITE" id="PS50157"/>
    </source>
</evidence>